<protein>
    <recommendedName>
        <fullName evidence="4">DUF892 family protein</fullName>
    </recommendedName>
</protein>
<sequence>MAVTTDALIPALQDARKTHSALIHMVRADLAVTPAHPHRHTLENLLADVREHIDRIDDHVRLLQPRRLLSDATAVVRTLASVVLRAARIPLEAGAMIADGVLLGGRPATDRQMLRITECEYAAAAQSLATCRAGESIAALAGDEVAMDLLAALRQRDEEMLRTLENRLEQLALTLTEATARGSRSTRTYGPAAPAPAHLTGVQSHRTWSSRHEPTDSRLGSGAPGTGLRAAEAAAPVAGAGQ</sequence>
<comment type="caution">
    <text evidence="2">The sequence shown here is derived from an EMBL/GenBank/DDBJ whole genome shotgun (WGS) entry which is preliminary data.</text>
</comment>
<evidence type="ECO:0000256" key="1">
    <source>
        <dbReference type="SAM" id="MobiDB-lite"/>
    </source>
</evidence>
<accession>A0ABU2U045</accession>
<dbReference type="RefSeq" id="WP_311698052.1">
    <property type="nucleotide sequence ID" value="NZ_JAVREY010000039.1"/>
</dbReference>
<name>A0ABU2U045_9ACTN</name>
<dbReference type="Gene3D" id="1.20.1260.10">
    <property type="match status" value="1"/>
</dbReference>
<organism evidence="2 3">
    <name type="scientific">Streptomyces gibsoniae</name>
    <dbReference type="NCBI Taxonomy" id="3075529"/>
    <lineage>
        <taxon>Bacteria</taxon>
        <taxon>Bacillati</taxon>
        <taxon>Actinomycetota</taxon>
        <taxon>Actinomycetes</taxon>
        <taxon>Kitasatosporales</taxon>
        <taxon>Streptomycetaceae</taxon>
        <taxon>Streptomyces</taxon>
    </lineage>
</organism>
<feature type="compositionally biased region" description="Low complexity" evidence="1">
    <location>
        <begin position="230"/>
        <end position="242"/>
    </location>
</feature>
<evidence type="ECO:0008006" key="4">
    <source>
        <dbReference type="Google" id="ProtNLM"/>
    </source>
</evidence>
<reference evidence="3" key="1">
    <citation type="submission" date="2023-07" db="EMBL/GenBank/DDBJ databases">
        <title>30 novel species of actinomycetes from the DSMZ collection.</title>
        <authorList>
            <person name="Nouioui I."/>
        </authorList>
    </citation>
    <scope>NUCLEOTIDE SEQUENCE [LARGE SCALE GENOMIC DNA]</scope>
    <source>
        <strain evidence="3">DSM 41699</strain>
    </source>
</reference>
<proteinExistence type="predicted"/>
<evidence type="ECO:0000313" key="2">
    <source>
        <dbReference type="EMBL" id="MDT0466594.1"/>
    </source>
</evidence>
<dbReference type="Proteomes" id="UP001183809">
    <property type="component" value="Unassembled WGS sequence"/>
</dbReference>
<gene>
    <name evidence="2" type="ORF">RM764_26925</name>
</gene>
<keyword evidence="3" id="KW-1185">Reference proteome</keyword>
<evidence type="ECO:0000313" key="3">
    <source>
        <dbReference type="Proteomes" id="UP001183809"/>
    </source>
</evidence>
<dbReference type="EMBL" id="JAVREY010000039">
    <property type="protein sequence ID" value="MDT0466594.1"/>
    <property type="molecule type" value="Genomic_DNA"/>
</dbReference>
<feature type="region of interest" description="Disordered" evidence="1">
    <location>
        <begin position="179"/>
        <end position="242"/>
    </location>
</feature>
<dbReference type="InterPro" id="IPR012347">
    <property type="entry name" value="Ferritin-like"/>
</dbReference>